<evidence type="ECO:0000313" key="1">
    <source>
        <dbReference type="EMBL" id="KAF2254602.1"/>
    </source>
</evidence>
<dbReference type="EMBL" id="ML987190">
    <property type="protein sequence ID" value="KAF2254602.1"/>
    <property type="molecule type" value="Genomic_DNA"/>
</dbReference>
<sequence>MAGICSVCRRDSVKARISDKTTQDTASRIAVRSSGLFRTTWSVCLEPCSFFECYASRISPRDTSHPIGADGATFNGAYIGLCIRTPWLVVWYGAHSGNLPRVVRDAVARSGLRCCGAGRLGAHARAVPRYSSRRRQVCWRYVVSHVTLEWSLRFLIGPFPFSPITSPADKAA</sequence>
<accession>A0A6A6IXD9</accession>
<evidence type="ECO:0000313" key="2">
    <source>
        <dbReference type="Proteomes" id="UP000800094"/>
    </source>
</evidence>
<proteinExistence type="predicted"/>
<keyword evidence="2" id="KW-1185">Reference proteome</keyword>
<protein>
    <submittedName>
        <fullName evidence="1">Uncharacterized protein</fullName>
    </submittedName>
</protein>
<reference evidence="1" key="1">
    <citation type="journal article" date="2020" name="Stud. Mycol.">
        <title>101 Dothideomycetes genomes: a test case for predicting lifestyles and emergence of pathogens.</title>
        <authorList>
            <person name="Haridas S."/>
            <person name="Albert R."/>
            <person name="Binder M."/>
            <person name="Bloem J."/>
            <person name="Labutti K."/>
            <person name="Salamov A."/>
            <person name="Andreopoulos B."/>
            <person name="Baker S."/>
            <person name="Barry K."/>
            <person name="Bills G."/>
            <person name="Bluhm B."/>
            <person name="Cannon C."/>
            <person name="Castanera R."/>
            <person name="Culley D."/>
            <person name="Daum C."/>
            <person name="Ezra D."/>
            <person name="Gonzalez J."/>
            <person name="Henrissat B."/>
            <person name="Kuo A."/>
            <person name="Liang C."/>
            <person name="Lipzen A."/>
            <person name="Lutzoni F."/>
            <person name="Magnuson J."/>
            <person name="Mondo S."/>
            <person name="Nolan M."/>
            <person name="Ohm R."/>
            <person name="Pangilinan J."/>
            <person name="Park H.-J."/>
            <person name="Ramirez L."/>
            <person name="Alfaro M."/>
            <person name="Sun H."/>
            <person name="Tritt A."/>
            <person name="Yoshinaga Y."/>
            <person name="Zwiers L.-H."/>
            <person name="Turgeon B."/>
            <person name="Goodwin S."/>
            <person name="Spatafora J."/>
            <person name="Crous P."/>
            <person name="Grigoriev I."/>
        </authorList>
    </citation>
    <scope>NUCLEOTIDE SEQUENCE</scope>
    <source>
        <strain evidence="1">CBS 122368</strain>
    </source>
</reference>
<organism evidence="1 2">
    <name type="scientific">Trematosphaeria pertusa</name>
    <dbReference type="NCBI Taxonomy" id="390896"/>
    <lineage>
        <taxon>Eukaryota</taxon>
        <taxon>Fungi</taxon>
        <taxon>Dikarya</taxon>
        <taxon>Ascomycota</taxon>
        <taxon>Pezizomycotina</taxon>
        <taxon>Dothideomycetes</taxon>
        <taxon>Pleosporomycetidae</taxon>
        <taxon>Pleosporales</taxon>
        <taxon>Massarineae</taxon>
        <taxon>Trematosphaeriaceae</taxon>
        <taxon>Trematosphaeria</taxon>
    </lineage>
</organism>
<dbReference type="Proteomes" id="UP000800094">
    <property type="component" value="Unassembled WGS sequence"/>
</dbReference>
<dbReference type="AlphaFoldDB" id="A0A6A6IXD9"/>
<dbReference type="GeneID" id="54573158"/>
<name>A0A6A6IXD9_9PLEO</name>
<gene>
    <name evidence="1" type="ORF">BU26DRAFT_141706</name>
</gene>
<dbReference type="RefSeq" id="XP_033689606.1">
    <property type="nucleotide sequence ID" value="XM_033819828.1"/>
</dbReference>